<dbReference type="AlphaFoldDB" id="A0A154NAG4"/>
<dbReference type="GO" id="GO:0005384">
    <property type="term" value="F:manganese ion transmembrane transporter activity"/>
    <property type="evidence" value="ECO:0007669"/>
    <property type="project" value="InterPro"/>
</dbReference>
<dbReference type="EMBL" id="LQCK02000001">
    <property type="protein sequence ID" value="KZB96615.1"/>
    <property type="molecule type" value="Genomic_DNA"/>
</dbReference>
<dbReference type="PANTHER" id="PTHR31851">
    <property type="entry name" value="FE(2+)/MN(2+) TRANSPORTER PCL1"/>
    <property type="match status" value="1"/>
</dbReference>
<sequence>MTDLPHAPGEHHLVHRTGWLRAAVLGANDGIISVSSLVVGVAAAPGASAATILLAGAAALVGGALSMAAGEYVSVSSQADTEHADLTREAAELHRNPEAETRELAAIYVGRGVAPALAQTVAEQMMAHDALGAHRRDELGLADDGGSRPVQAAVFSAAAFTSGAILPVVIAALAPRHLAVMVVPVVAIVLLAILGAIGAKAGGAPQVRAVVRVTALGALAMAATALLGHLLPVGAL</sequence>
<evidence type="ECO:0000256" key="3">
    <source>
        <dbReference type="ARBA" id="ARBA00022989"/>
    </source>
</evidence>
<evidence type="ECO:0000313" key="5">
    <source>
        <dbReference type="EMBL" id="KZB96615.1"/>
    </source>
</evidence>
<organism evidence="5 6">
    <name type="scientific">Sphingomonas melonis TY</name>
    <dbReference type="NCBI Taxonomy" id="621456"/>
    <lineage>
        <taxon>Bacteria</taxon>
        <taxon>Pseudomonadati</taxon>
        <taxon>Pseudomonadota</taxon>
        <taxon>Alphaproteobacteria</taxon>
        <taxon>Sphingomonadales</taxon>
        <taxon>Sphingomonadaceae</taxon>
        <taxon>Sphingomonas</taxon>
    </lineage>
</organism>
<comment type="subcellular location">
    <subcellularLocation>
        <location evidence="1">Endomembrane system</location>
        <topology evidence="1">Multi-pass membrane protein</topology>
    </subcellularLocation>
</comment>
<dbReference type="Pfam" id="PF01988">
    <property type="entry name" value="VIT1"/>
    <property type="match status" value="1"/>
</dbReference>
<dbReference type="GO" id="GO:0030026">
    <property type="term" value="P:intracellular manganese ion homeostasis"/>
    <property type="evidence" value="ECO:0007669"/>
    <property type="project" value="InterPro"/>
</dbReference>
<dbReference type="OrthoDB" id="9789677at2"/>
<dbReference type="InterPro" id="IPR008217">
    <property type="entry name" value="Ccc1_fam"/>
</dbReference>
<dbReference type="KEGG" id="smy:BJP26_10665"/>
<evidence type="ECO:0000256" key="2">
    <source>
        <dbReference type="ARBA" id="ARBA00022692"/>
    </source>
</evidence>
<comment type="caution">
    <text evidence="5">The sequence shown here is derived from an EMBL/GenBank/DDBJ whole genome shotgun (WGS) entry which is preliminary data.</text>
</comment>
<evidence type="ECO:0000256" key="1">
    <source>
        <dbReference type="ARBA" id="ARBA00004127"/>
    </source>
</evidence>
<dbReference type="GO" id="GO:0012505">
    <property type="term" value="C:endomembrane system"/>
    <property type="evidence" value="ECO:0007669"/>
    <property type="project" value="UniProtKB-SubCell"/>
</dbReference>
<gene>
    <name evidence="5" type="ORF">AVM11_00200</name>
</gene>
<dbReference type="Proteomes" id="UP000078460">
    <property type="component" value="Unassembled WGS sequence"/>
</dbReference>
<dbReference type="GeneID" id="93798182"/>
<keyword evidence="6" id="KW-1185">Reference proteome</keyword>
<proteinExistence type="predicted"/>
<name>A0A154NAG4_9SPHN</name>
<keyword evidence="3" id="KW-1133">Transmembrane helix</keyword>
<evidence type="ECO:0000313" key="6">
    <source>
        <dbReference type="Proteomes" id="UP000078460"/>
    </source>
</evidence>
<dbReference type="RefSeq" id="WP_017979278.1">
    <property type="nucleotide sequence ID" value="NZ_CP017578.1"/>
</dbReference>
<protein>
    <submittedName>
        <fullName evidence="5">Uncharacterized protein</fullName>
    </submittedName>
</protein>
<keyword evidence="2" id="KW-0812">Transmembrane</keyword>
<keyword evidence="4" id="KW-0472">Membrane</keyword>
<dbReference type="STRING" id="621456.BJP26_10665"/>
<accession>A0A154NAG4</accession>
<reference evidence="5" key="1">
    <citation type="submission" date="2016-03" db="EMBL/GenBank/DDBJ databases">
        <title>Sphingomonas melonis TY, whole genome shotgun sequencing.</title>
        <authorList>
            <person name="Wang H."/>
            <person name="Zhu P."/>
        </authorList>
    </citation>
    <scope>NUCLEOTIDE SEQUENCE [LARGE SCALE GENOMIC DNA]</scope>
    <source>
        <strain evidence="5">TY</strain>
    </source>
</reference>
<evidence type="ECO:0000256" key="4">
    <source>
        <dbReference type="ARBA" id="ARBA00023136"/>
    </source>
</evidence>